<evidence type="ECO:0000256" key="7">
    <source>
        <dbReference type="HAMAP-Rule" id="MF_00141"/>
    </source>
</evidence>
<evidence type="ECO:0000256" key="2">
    <source>
        <dbReference type="ARBA" id="ARBA00004815"/>
    </source>
</evidence>
<dbReference type="PIRSF" id="PIRSF005901">
    <property type="entry name" value="EF-P"/>
    <property type="match status" value="1"/>
</dbReference>
<accession>A0A1F7VFU4</accession>
<dbReference type="Gene3D" id="2.30.30.30">
    <property type="match status" value="1"/>
</dbReference>
<dbReference type="SUPFAM" id="SSF50249">
    <property type="entry name" value="Nucleic acid-binding proteins"/>
    <property type="match status" value="2"/>
</dbReference>
<organism evidence="12 13">
    <name type="scientific">Candidatus Uhrbacteria bacterium RIFCSPLOWO2_02_FULL_51_9</name>
    <dbReference type="NCBI Taxonomy" id="1802410"/>
    <lineage>
        <taxon>Bacteria</taxon>
        <taxon>Candidatus Uhriibacteriota</taxon>
    </lineage>
</organism>
<dbReference type="PANTHER" id="PTHR30053:SF12">
    <property type="entry name" value="ELONGATION FACTOR P (EF-P) FAMILY PROTEIN"/>
    <property type="match status" value="1"/>
</dbReference>
<comment type="function">
    <text evidence="7">Involved in peptide bond synthesis. Stimulates efficient translation and peptide-bond synthesis on native or reconstituted 70S ribosomes in vitro. Probably functions indirectly by altering the affinity of the ribosome for aminoacyl-tRNA, thus increasing their reactivity as acceptors for peptidyl transferase.</text>
</comment>
<reference evidence="12 13" key="1">
    <citation type="journal article" date="2016" name="Nat. Commun.">
        <title>Thousands of microbial genomes shed light on interconnected biogeochemical processes in an aquifer system.</title>
        <authorList>
            <person name="Anantharaman K."/>
            <person name="Brown C.T."/>
            <person name="Hug L.A."/>
            <person name="Sharon I."/>
            <person name="Castelle C.J."/>
            <person name="Probst A.J."/>
            <person name="Thomas B.C."/>
            <person name="Singh A."/>
            <person name="Wilkins M.J."/>
            <person name="Karaoz U."/>
            <person name="Brodie E.L."/>
            <person name="Williams K.H."/>
            <person name="Hubbard S.S."/>
            <person name="Banfield J.F."/>
        </authorList>
    </citation>
    <scope>NUCLEOTIDE SEQUENCE [LARGE SCALE GENOMIC DNA]</scope>
</reference>
<dbReference type="GO" id="GO:0043043">
    <property type="term" value="P:peptide biosynthetic process"/>
    <property type="evidence" value="ECO:0007669"/>
    <property type="project" value="InterPro"/>
</dbReference>
<proteinExistence type="inferred from homology"/>
<evidence type="ECO:0000256" key="1">
    <source>
        <dbReference type="ARBA" id="ARBA00004496"/>
    </source>
</evidence>
<evidence type="ECO:0000259" key="10">
    <source>
        <dbReference type="SMART" id="SM00841"/>
    </source>
</evidence>
<protein>
    <recommendedName>
        <fullName evidence="7 8">Elongation factor P</fullName>
        <shortName evidence="7">EF-P</shortName>
    </recommendedName>
</protein>
<evidence type="ECO:0000256" key="6">
    <source>
        <dbReference type="ARBA" id="ARBA00022917"/>
    </source>
</evidence>
<dbReference type="GO" id="GO:0003746">
    <property type="term" value="F:translation elongation factor activity"/>
    <property type="evidence" value="ECO:0007669"/>
    <property type="project" value="UniProtKB-UniRule"/>
</dbReference>
<sequence>MGSYNDIAKGVVVRIKNDPHVVIFFQPIKPGKGVAFVRTRLKNLVNGSVLEQTFKANDPVDIVSVERQTLQYLYPTETEYTFMRTDTYEQVSLGKDSAEDTMKWMKEGDEVIGLFFEERLISVDIPKKVALKVTFTETAVKGDTASGNAMKESQLENGTFINVPLFIKQGDIILVNTDTGEYSERANG</sequence>
<dbReference type="InterPro" id="IPR012340">
    <property type="entry name" value="NA-bd_OB-fold"/>
</dbReference>
<comment type="caution">
    <text evidence="12">The sequence shown here is derived from an EMBL/GenBank/DDBJ whole genome shotgun (WGS) entry which is preliminary data.</text>
</comment>
<evidence type="ECO:0000256" key="3">
    <source>
        <dbReference type="ARBA" id="ARBA00009479"/>
    </source>
</evidence>
<dbReference type="AlphaFoldDB" id="A0A1F7VFU4"/>
<dbReference type="FunFam" id="2.40.50.140:FF:000004">
    <property type="entry name" value="Elongation factor P"/>
    <property type="match status" value="1"/>
</dbReference>
<dbReference type="InterPro" id="IPR008991">
    <property type="entry name" value="Translation_prot_SH3-like_sf"/>
</dbReference>
<gene>
    <name evidence="7" type="primary">efp</name>
    <name evidence="12" type="ORF">A3H75_03075</name>
</gene>
<name>A0A1F7VFU4_9BACT</name>
<evidence type="ECO:0000259" key="11">
    <source>
        <dbReference type="SMART" id="SM01185"/>
    </source>
</evidence>
<dbReference type="Pfam" id="PF09285">
    <property type="entry name" value="Elong-fact-P_C"/>
    <property type="match status" value="1"/>
</dbReference>
<dbReference type="HAMAP" id="MF_00141">
    <property type="entry name" value="EF_P"/>
    <property type="match status" value="1"/>
</dbReference>
<comment type="subcellular location">
    <subcellularLocation>
        <location evidence="1 7">Cytoplasm</location>
    </subcellularLocation>
</comment>
<dbReference type="STRING" id="1802410.A3H75_03075"/>
<evidence type="ECO:0000313" key="12">
    <source>
        <dbReference type="EMBL" id="OGL89402.1"/>
    </source>
</evidence>
<evidence type="ECO:0000256" key="4">
    <source>
        <dbReference type="ARBA" id="ARBA00022490"/>
    </source>
</evidence>
<dbReference type="InterPro" id="IPR013185">
    <property type="entry name" value="Transl_elong_KOW-like"/>
</dbReference>
<dbReference type="CDD" id="cd05794">
    <property type="entry name" value="S1_EF-P_repeat_2"/>
    <property type="match status" value="1"/>
</dbReference>
<dbReference type="SUPFAM" id="SSF50104">
    <property type="entry name" value="Translation proteins SH3-like domain"/>
    <property type="match status" value="1"/>
</dbReference>
<dbReference type="Gene3D" id="2.40.50.140">
    <property type="entry name" value="Nucleic acid-binding proteins"/>
    <property type="match status" value="2"/>
</dbReference>
<dbReference type="Pfam" id="PF01132">
    <property type="entry name" value="EFP"/>
    <property type="match status" value="1"/>
</dbReference>
<dbReference type="InterPro" id="IPR020599">
    <property type="entry name" value="Transl_elong_fac_P/YeiP"/>
</dbReference>
<dbReference type="PANTHER" id="PTHR30053">
    <property type="entry name" value="ELONGATION FACTOR P"/>
    <property type="match status" value="1"/>
</dbReference>
<dbReference type="SMART" id="SM00841">
    <property type="entry name" value="Elong-fact-P_C"/>
    <property type="match status" value="1"/>
</dbReference>
<comment type="similarity">
    <text evidence="3 7 9">Belongs to the elongation factor P family.</text>
</comment>
<feature type="domain" description="Elongation factor P C-terminal" evidence="10">
    <location>
        <begin position="129"/>
        <end position="185"/>
    </location>
</feature>
<dbReference type="InterPro" id="IPR014722">
    <property type="entry name" value="Rib_uL2_dom2"/>
</dbReference>
<dbReference type="Proteomes" id="UP000176678">
    <property type="component" value="Unassembled WGS sequence"/>
</dbReference>
<dbReference type="InterPro" id="IPR001059">
    <property type="entry name" value="Transl_elong_P/YeiP_cen"/>
</dbReference>
<dbReference type="FunFam" id="2.40.50.140:FF:000009">
    <property type="entry name" value="Elongation factor P"/>
    <property type="match status" value="1"/>
</dbReference>
<dbReference type="GO" id="GO:0005829">
    <property type="term" value="C:cytosol"/>
    <property type="evidence" value="ECO:0007669"/>
    <property type="project" value="UniProtKB-ARBA"/>
</dbReference>
<dbReference type="EMBL" id="MGES01000004">
    <property type="protein sequence ID" value="OGL89402.1"/>
    <property type="molecule type" value="Genomic_DNA"/>
</dbReference>
<dbReference type="Pfam" id="PF08207">
    <property type="entry name" value="EFP_N"/>
    <property type="match status" value="1"/>
</dbReference>
<dbReference type="CDD" id="cd04470">
    <property type="entry name" value="S1_EF-P_repeat_1"/>
    <property type="match status" value="1"/>
</dbReference>
<evidence type="ECO:0000256" key="9">
    <source>
        <dbReference type="RuleBase" id="RU004389"/>
    </source>
</evidence>
<evidence type="ECO:0000313" key="13">
    <source>
        <dbReference type="Proteomes" id="UP000176678"/>
    </source>
</evidence>
<evidence type="ECO:0000256" key="8">
    <source>
        <dbReference type="NCBIfam" id="TIGR00038"/>
    </source>
</evidence>
<keyword evidence="5 7" id="KW-0251">Elongation factor</keyword>
<dbReference type="InterPro" id="IPR011768">
    <property type="entry name" value="Transl_elongation_fac_P"/>
</dbReference>
<comment type="pathway">
    <text evidence="2 7">Protein biosynthesis; polypeptide chain elongation.</text>
</comment>
<dbReference type="SMART" id="SM01185">
    <property type="entry name" value="EFP"/>
    <property type="match status" value="1"/>
</dbReference>
<evidence type="ECO:0000256" key="5">
    <source>
        <dbReference type="ARBA" id="ARBA00022768"/>
    </source>
</evidence>
<dbReference type="UniPathway" id="UPA00345"/>
<dbReference type="NCBIfam" id="NF001810">
    <property type="entry name" value="PRK00529.1"/>
    <property type="match status" value="1"/>
</dbReference>
<feature type="domain" description="Translation elongation factor P/YeiP central" evidence="11">
    <location>
        <begin position="67"/>
        <end position="121"/>
    </location>
</feature>
<keyword evidence="6 7" id="KW-0648">Protein biosynthesis</keyword>
<dbReference type="FunFam" id="2.30.30.30:FF:000003">
    <property type="entry name" value="Elongation factor P"/>
    <property type="match status" value="1"/>
</dbReference>
<dbReference type="NCBIfam" id="TIGR00038">
    <property type="entry name" value="efp"/>
    <property type="match status" value="1"/>
</dbReference>
<dbReference type="InterPro" id="IPR015365">
    <property type="entry name" value="Elong-fact-P_C"/>
</dbReference>
<keyword evidence="4 7" id="KW-0963">Cytoplasm</keyword>